<dbReference type="SUPFAM" id="SSF103473">
    <property type="entry name" value="MFS general substrate transporter"/>
    <property type="match status" value="2"/>
</dbReference>
<feature type="transmembrane region" description="Helical" evidence="6">
    <location>
        <begin position="291"/>
        <end position="313"/>
    </location>
</feature>
<evidence type="ECO:0000256" key="3">
    <source>
        <dbReference type="ARBA" id="ARBA00022989"/>
    </source>
</evidence>
<name>A0AAD4PZT6_9EURO</name>
<evidence type="ECO:0000256" key="4">
    <source>
        <dbReference type="ARBA" id="ARBA00023136"/>
    </source>
</evidence>
<comment type="subcellular location">
    <subcellularLocation>
        <location evidence="1">Membrane</location>
        <topology evidence="1">Multi-pass membrane protein</topology>
    </subcellularLocation>
</comment>
<dbReference type="Pfam" id="PF00083">
    <property type="entry name" value="Sugar_tr"/>
    <property type="match status" value="1"/>
</dbReference>
<dbReference type="PANTHER" id="PTHR23508">
    <property type="entry name" value="CARBOXYLIC ACID TRANSPORTER PROTEIN HOMOLOG"/>
    <property type="match status" value="1"/>
</dbReference>
<organism evidence="7 8">
    <name type="scientific">Talaromyces proteolyticus</name>
    <dbReference type="NCBI Taxonomy" id="1131652"/>
    <lineage>
        <taxon>Eukaryota</taxon>
        <taxon>Fungi</taxon>
        <taxon>Dikarya</taxon>
        <taxon>Ascomycota</taxon>
        <taxon>Pezizomycotina</taxon>
        <taxon>Eurotiomycetes</taxon>
        <taxon>Eurotiomycetidae</taxon>
        <taxon>Eurotiales</taxon>
        <taxon>Trichocomaceae</taxon>
        <taxon>Talaromyces</taxon>
        <taxon>Talaromyces sect. Bacilispori</taxon>
    </lineage>
</organism>
<feature type="transmembrane region" description="Helical" evidence="6">
    <location>
        <begin position="181"/>
        <end position="197"/>
    </location>
</feature>
<evidence type="ECO:0000313" key="8">
    <source>
        <dbReference type="Proteomes" id="UP001201262"/>
    </source>
</evidence>
<feature type="region of interest" description="Disordered" evidence="5">
    <location>
        <begin position="1"/>
        <end position="29"/>
    </location>
</feature>
<accession>A0AAD4PZT6</accession>
<keyword evidence="3 6" id="KW-1133">Transmembrane helix</keyword>
<feature type="transmembrane region" description="Helical" evidence="6">
    <location>
        <begin position="217"/>
        <end position="239"/>
    </location>
</feature>
<evidence type="ECO:0000313" key="7">
    <source>
        <dbReference type="EMBL" id="KAH8700129.1"/>
    </source>
</evidence>
<protein>
    <recommendedName>
        <fullName evidence="9">Major facilitator superfamily (MFS) profile domain-containing protein</fullName>
    </recommendedName>
</protein>
<evidence type="ECO:0000256" key="5">
    <source>
        <dbReference type="SAM" id="MobiDB-lite"/>
    </source>
</evidence>
<dbReference type="PANTHER" id="PTHR23508:SF10">
    <property type="entry name" value="CARBOXYLIC ACID TRANSPORTER PROTEIN HOMOLOG"/>
    <property type="match status" value="1"/>
</dbReference>
<evidence type="ECO:0008006" key="9">
    <source>
        <dbReference type="Google" id="ProtNLM"/>
    </source>
</evidence>
<evidence type="ECO:0000256" key="2">
    <source>
        <dbReference type="ARBA" id="ARBA00022692"/>
    </source>
</evidence>
<comment type="caution">
    <text evidence="7">The sequence shown here is derived from an EMBL/GenBank/DDBJ whole genome shotgun (WGS) entry which is preliminary data.</text>
</comment>
<dbReference type="GO" id="GO:0005886">
    <property type="term" value="C:plasma membrane"/>
    <property type="evidence" value="ECO:0007669"/>
    <property type="project" value="TreeGrafter"/>
</dbReference>
<dbReference type="GO" id="GO:0015355">
    <property type="term" value="F:secondary active monocarboxylate transmembrane transporter activity"/>
    <property type="evidence" value="ECO:0007669"/>
    <property type="project" value="TreeGrafter"/>
</dbReference>
<proteinExistence type="predicted"/>
<dbReference type="GO" id="GO:0035879">
    <property type="term" value="P:plasma membrane lactate transport"/>
    <property type="evidence" value="ECO:0007669"/>
    <property type="project" value="TreeGrafter"/>
</dbReference>
<sequence length="333" mass="35830">MHDDSKAEIQDEEHHSIKDGAFQSEEDTGHKPISIREYVVSRLTSLKPPTNSFLAVSFLACSWGAFDYFTVSLTVSDLAETFGTSTSDITRGITVVLMFRSVSSITNLPADAAIRPFIINLVLSIVLEPGTSFCQTYQQFLAVRAPYGVAMGGMYGIAAVTALEDCPKEARGLVAGLMQQGYAFGYLLATAFARALVNTTSHGWRANISHKYGLRHVFQFSLLFSVCAWSVIPICVLELSPVAFQAFVVGSAYQFGNLASSASSTIEATIGERFPLPPLTKADGTVVDRYYSGKVICILTGAAYAYIILLLLLGPEKKGRSTDGVADTDSAGV</sequence>
<dbReference type="Proteomes" id="UP001201262">
    <property type="component" value="Unassembled WGS sequence"/>
</dbReference>
<dbReference type="Gene3D" id="1.20.1250.20">
    <property type="entry name" value="MFS general substrate transporter like domains"/>
    <property type="match status" value="1"/>
</dbReference>
<keyword evidence="2 6" id="KW-0812">Transmembrane</keyword>
<dbReference type="AlphaFoldDB" id="A0AAD4PZT6"/>
<keyword evidence="8" id="KW-1185">Reference proteome</keyword>
<dbReference type="InterPro" id="IPR005828">
    <property type="entry name" value="MFS_sugar_transport-like"/>
</dbReference>
<gene>
    <name evidence="7" type="ORF">BGW36DRAFT_424966</name>
</gene>
<dbReference type="RefSeq" id="XP_046073835.1">
    <property type="nucleotide sequence ID" value="XM_046220045.1"/>
</dbReference>
<reference evidence="7" key="1">
    <citation type="submission" date="2021-12" db="EMBL/GenBank/DDBJ databases">
        <title>Convergent genome expansion in fungi linked to evolution of root-endophyte symbiosis.</title>
        <authorList>
            <consortium name="DOE Joint Genome Institute"/>
            <person name="Ke Y.-H."/>
            <person name="Bonito G."/>
            <person name="Liao H.-L."/>
            <person name="Looney B."/>
            <person name="Rojas-Flechas A."/>
            <person name="Nash J."/>
            <person name="Hameed K."/>
            <person name="Schadt C."/>
            <person name="Martin F."/>
            <person name="Crous P.W."/>
            <person name="Miettinen O."/>
            <person name="Magnuson J.K."/>
            <person name="Labbe J."/>
            <person name="Jacobson D."/>
            <person name="Doktycz M.J."/>
            <person name="Veneault-Fourrey C."/>
            <person name="Kuo A."/>
            <person name="Mondo S."/>
            <person name="Calhoun S."/>
            <person name="Riley R."/>
            <person name="Ohm R."/>
            <person name="LaButti K."/>
            <person name="Andreopoulos B."/>
            <person name="Pangilinan J."/>
            <person name="Nolan M."/>
            <person name="Tritt A."/>
            <person name="Clum A."/>
            <person name="Lipzen A."/>
            <person name="Daum C."/>
            <person name="Barry K."/>
            <person name="Grigoriev I.V."/>
            <person name="Vilgalys R."/>
        </authorList>
    </citation>
    <scope>NUCLEOTIDE SEQUENCE</scope>
    <source>
        <strain evidence="7">PMI_201</strain>
    </source>
</reference>
<evidence type="ECO:0000256" key="1">
    <source>
        <dbReference type="ARBA" id="ARBA00004141"/>
    </source>
</evidence>
<dbReference type="GeneID" id="70250332"/>
<evidence type="ECO:0000256" key="6">
    <source>
        <dbReference type="SAM" id="Phobius"/>
    </source>
</evidence>
<dbReference type="EMBL" id="JAJTJA010000004">
    <property type="protein sequence ID" value="KAH8700129.1"/>
    <property type="molecule type" value="Genomic_DNA"/>
</dbReference>
<feature type="compositionally biased region" description="Basic and acidic residues" evidence="5">
    <location>
        <begin position="1"/>
        <end position="18"/>
    </location>
</feature>
<dbReference type="InterPro" id="IPR036259">
    <property type="entry name" value="MFS_trans_sf"/>
</dbReference>
<keyword evidence="4 6" id="KW-0472">Membrane</keyword>